<gene>
    <name evidence="1" type="ORF">NDU88_002982</name>
</gene>
<reference evidence="1" key="1">
    <citation type="journal article" date="2022" name="bioRxiv">
        <title>Sequencing and chromosome-scale assembly of the giantPleurodeles waltlgenome.</title>
        <authorList>
            <person name="Brown T."/>
            <person name="Elewa A."/>
            <person name="Iarovenko S."/>
            <person name="Subramanian E."/>
            <person name="Araus A.J."/>
            <person name="Petzold A."/>
            <person name="Susuki M."/>
            <person name="Suzuki K.-i.T."/>
            <person name="Hayashi T."/>
            <person name="Toyoda A."/>
            <person name="Oliveira C."/>
            <person name="Osipova E."/>
            <person name="Leigh N.D."/>
            <person name="Simon A."/>
            <person name="Yun M.H."/>
        </authorList>
    </citation>
    <scope>NUCLEOTIDE SEQUENCE</scope>
    <source>
        <strain evidence="1">20211129_DDA</strain>
        <tissue evidence="1">Liver</tissue>
    </source>
</reference>
<keyword evidence="2" id="KW-1185">Reference proteome</keyword>
<protein>
    <submittedName>
        <fullName evidence="1">Uncharacterized protein</fullName>
    </submittedName>
</protein>
<comment type="caution">
    <text evidence="1">The sequence shown here is derived from an EMBL/GenBank/DDBJ whole genome shotgun (WGS) entry which is preliminary data.</text>
</comment>
<name>A0AAV7WMR1_PLEWA</name>
<evidence type="ECO:0000313" key="1">
    <source>
        <dbReference type="EMBL" id="KAJ1215373.1"/>
    </source>
</evidence>
<dbReference type="EMBL" id="JANPWB010000001">
    <property type="protein sequence ID" value="KAJ1215373.1"/>
    <property type="molecule type" value="Genomic_DNA"/>
</dbReference>
<dbReference type="Proteomes" id="UP001066276">
    <property type="component" value="Chromosome 1_1"/>
</dbReference>
<organism evidence="1 2">
    <name type="scientific">Pleurodeles waltl</name>
    <name type="common">Iberian ribbed newt</name>
    <dbReference type="NCBI Taxonomy" id="8319"/>
    <lineage>
        <taxon>Eukaryota</taxon>
        <taxon>Metazoa</taxon>
        <taxon>Chordata</taxon>
        <taxon>Craniata</taxon>
        <taxon>Vertebrata</taxon>
        <taxon>Euteleostomi</taxon>
        <taxon>Amphibia</taxon>
        <taxon>Batrachia</taxon>
        <taxon>Caudata</taxon>
        <taxon>Salamandroidea</taxon>
        <taxon>Salamandridae</taxon>
        <taxon>Pleurodelinae</taxon>
        <taxon>Pleurodeles</taxon>
    </lineage>
</organism>
<dbReference type="AlphaFoldDB" id="A0AAV7WMR1"/>
<accession>A0AAV7WMR1</accession>
<sequence length="163" mass="17446">MGRQRRTEASQGNTMEQYTTAVALPQQLARSEVSGDVADMPLSAGELSRAVLLAANQGSRVALEGKIDTVAVEVNLLRADLRKVSDKEKAAEGSIMELQSEVGILRMQMAQATSTVGRLEVVSLSGSSYASIMAHRNKVVKALKVLFEDGMEDLLQAGVLEQA</sequence>
<evidence type="ECO:0000313" key="2">
    <source>
        <dbReference type="Proteomes" id="UP001066276"/>
    </source>
</evidence>
<proteinExistence type="predicted"/>